<evidence type="ECO:0000259" key="4">
    <source>
        <dbReference type="Pfam" id="PF15035"/>
    </source>
</evidence>
<dbReference type="AlphaFoldDB" id="A0AAD8A6W0"/>
<feature type="coiled-coil region" evidence="2">
    <location>
        <begin position="420"/>
        <end position="475"/>
    </location>
</feature>
<dbReference type="InterPro" id="IPR055167">
    <property type="entry name" value="Rootletin-like_CC"/>
</dbReference>
<feature type="coiled-coil region" evidence="2">
    <location>
        <begin position="292"/>
        <end position="354"/>
    </location>
</feature>
<evidence type="ECO:0000313" key="5">
    <source>
        <dbReference type="EMBL" id="KAJ9593584.1"/>
    </source>
</evidence>
<dbReference type="Gene3D" id="1.20.1170.10">
    <property type="match status" value="1"/>
</dbReference>
<feature type="region of interest" description="Disordered" evidence="3">
    <location>
        <begin position="1"/>
        <end position="65"/>
    </location>
</feature>
<evidence type="ECO:0000256" key="3">
    <source>
        <dbReference type="SAM" id="MobiDB-lite"/>
    </source>
</evidence>
<evidence type="ECO:0000256" key="2">
    <source>
        <dbReference type="SAM" id="Coils"/>
    </source>
</evidence>
<gene>
    <name evidence="5" type="ORF">L9F63_014853</name>
</gene>
<feature type="region of interest" description="Disordered" evidence="3">
    <location>
        <begin position="117"/>
        <end position="141"/>
    </location>
</feature>
<protein>
    <recommendedName>
        <fullName evidence="4">Rootletin-like coiled-coil domain-containing protein</fullName>
    </recommendedName>
</protein>
<evidence type="ECO:0000256" key="1">
    <source>
        <dbReference type="ARBA" id="ARBA00023054"/>
    </source>
</evidence>
<feature type="domain" description="Rootletin-like coiled-coil" evidence="4">
    <location>
        <begin position="79"/>
        <end position="267"/>
    </location>
</feature>
<name>A0AAD8A6W0_DIPPU</name>
<reference evidence="5" key="2">
    <citation type="submission" date="2023-05" db="EMBL/GenBank/DDBJ databases">
        <authorList>
            <person name="Fouks B."/>
        </authorList>
    </citation>
    <scope>NUCLEOTIDE SEQUENCE</scope>
    <source>
        <strain evidence="5">Stay&amp;Tobe</strain>
        <tissue evidence="5">Testes</tissue>
    </source>
</reference>
<dbReference type="Pfam" id="PF15035">
    <property type="entry name" value="Rootletin"/>
    <property type="match status" value="1"/>
</dbReference>
<dbReference type="Proteomes" id="UP001233999">
    <property type="component" value="Unassembled WGS sequence"/>
</dbReference>
<dbReference type="EMBL" id="JASPKZ010003424">
    <property type="protein sequence ID" value="KAJ9593584.1"/>
    <property type="molecule type" value="Genomic_DNA"/>
</dbReference>
<organism evidence="5 6">
    <name type="scientific">Diploptera punctata</name>
    <name type="common">Pacific beetle cockroach</name>
    <dbReference type="NCBI Taxonomy" id="6984"/>
    <lineage>
        <taxon>Eukaryota</taxon>
        <taxon>Metazoa</taxon>
        <taxon>Ecdysozoa</taxon>
        <taxon>Arthropoda</taxon>
        <taxon>Hexapoda</taxon>
        <taxon>Insecta</taxon>
        <taxon>Pterygota</taxon>
        <taxon>Neoptera</taxon>
        <taxon>Polyneoptera</taxon>
        <taxon>Dictyoptera</taxon>
        <taxon>Blattodea</taxon>
        <taxon>Blaberoidea</taxon>
        <taxon>Blaberidae</taxon>
        <taxon>Diplopterinae</taxon>
        <taxon>Diploptera</taxon>
    </lineage>
</organism>
<feature type="region of interest" description="Disordered" evidence="3">
    <location>
        <begin position="375"/>
        <end position="408"/>
    </location>
</feature>
<accession>A0AAD8A6W0</accession>
<evidence type="ECO:0000313" key="6">
    <source>
        <dbReference type="Proteomes" id="UP001233999"/>
    </source>
</evidence>
<reference evidence="5" key="1">
    <citation type="journal article" date="2023" name="IScience">
        <title>Live-bearing cockroach genome reveals convergent evolutionary mechanisms linked to viviparity in insects and beyond.</title>
        <authorList>
            <person name="Fouks B."/>
            <person name="Harrison M.C."/>
            <person name="Mikhailova A.A."/>
            <person name="Marchal E."/>
            <person name="English S."/>
            <person name="Carruthers M."/>
            <person name="Jennings E.C."/>
            <person name="Chiamaka E.L."/>
            <person name="Frigard R.A."/>
            <person name="Pippel M."/>
            <person name="Attardo G.M."/>
            <person name="Benoit J.B."/>
            <person name="Bornberg-Bauer E."/>
            <person name="Tobe S.S."/>
        </authorList>
    </citation>
    <scope>NUCLEOTIDE SEQUENCE</scope>
    <source>
        <strain evidence="5">Stay&amp;Tobe</strain>
    </source>
</reference>
<feature type="non-terminal residue" evidence="5">
    <location>
        <position position="1"/>
    </location>
</feature>
<dbReference type="SUPFAM" id="SSF58100">
    <property type="entry name" value="Bacterial hemolysins"/>
    <property type="match status" value="1"/>
</dbReference>
<keyword evidence="1 2" id="KW-0175">Coiled coil</keyword>
<sequence length="500" mass="57313">AVSAKESPYLTEGQMERRKPPFLRAAGKGRQEGRPTGGGRMDPSRSAASGSTEEMDPDALLRQNQDLRRRLQDEAESYRRRLDTYKQSHQNQTALVSRLQAKVLQYKQRCTELEGQISEGLPGPESPVRAKTVSGPPPSLDVREDRIHDLDTALRRLDEEHRKYEKVMQLNATLRDQLEESHQTNDALTADLQKLTNDWEQLREEMLMKEDEWKEEEQAFNDYYTMEHNRLLNVWRDVVSVKRIFAEMKSATERDISKLSSEISSTSREMTNACSGVVNVMQKSSRMEERQQLQHEQEAADLKSQIHSLRTQHEATLFEVRQKEDRIQHLLREIQSLEERCGEAEHEVGQVMRMQEEVELLQTALRDIAHAVIQDAESRDAEQPQTSPHLHLTPAGPVPQRSPKRALRTPTSAAFAESTISAVQAALHKYQLQIHELQVKLQSNKEQLILFKKQCENAEDSQQALETKVGELTVQLDSCRSHCSQLIQEKDLLSEIPGFC</sequence>
<keyword evidence="6" id="KW-1185">Reference proteome</keyword>
<proteinExistence type="predicted"/>
<comment type="caution">
    <text evidence="5">The sequence shown here is derived from an EMBL/GenBank/DDBJ whole genome shotgun (WGS) entry which is preliminary data.</text>
</comment>